<dbReference type="Gene3D" id="2.130.10.10">
    <property type="entry name" value="YVTN repeat-like/Quinoprotein amine dehydrogenase"/>
    <property type="match status" value="1"/>
</dbReference>
<dbReference type="SUPFAM" id="SSF50998">
    <property type="entry name" value="Quinoprotein alcohol dehydrogenase-like"/>
    <property type="match status" value="1"/>
</dbReference>
<dbReference type="InterPro" id="IPR015943">
    <property type="entry name" value="WD40/YVTN_repeat-like_dom_sf"/>
</dbReference>
<dbReference type="PANTHER" id="PTHR34512:SF30">
    <property type="entry name" value="OUTER MEMBRANE PROTEIN ASSEMBLY FACTOR BAMB"/>
    <property type="match status" value="1"/>
</dbReference>
<dbReference type="InterPro" id="IPR011047">
    <property type="entry name" value="Quinoprotein_ADH-like_sf"/>
</dbReference>
<reference evidence="3" key="1">
    <citation type="journal article" date="2019" name="Int. J. Syst. Evol. Microbiol.">
        <title>The Global Catalogue of Microorganisms (GCM) 10K type strain sequencing project: providing services to taxonomists for standard genome sequencing and annotation.</title>
        <authorList>
            <consortium name="The Broad Institute Genomics Platform"/>
            <consortium name="The Broad Institute Genome Sequencing Center for Infectious Disease"/>
            <person name="Wu L."/>
            <person name="Ma J."/>
        </authorList>
    </citation>
    <scope>NUCLEOTIDE SEQUENCE [LARGE SCALE GENOMIC DNA]</scope>
    <source>
        <strain evidence="3">CCUG 53519</strain>
    </source>
</reference>
<dbReference type="EMBL" id="JBHTKX010000001">
    <property type="protein sequence ID" value="MFD1128059.1"/>
    <property type="molecule type" value="Genomic_DNA"/>
</dbReference>
<accession>A0ABW3PK46</accession>
<dbReference type="PANTHER" id="PTHR34512">
    <property type="entry name" value="CELL SURFACE PROTEIN"/>
    <property type="match status" value="1"/>
</dbReference>
<dbReference type="Pfam" id="PF13360">
    <property type="entry name" value="PQQ_2"/>
    <property type="match status" value="1"/>
</dbReference>
<gene>
    <name evidence="2" type="ORF">ACFQ3J_07735</name>
</gene>
<evidence type="ECO:0000313" key="3">
    <source>
        <dbReference type="Proteomes" id="UP001597169"/>
    </source>
</evidence>
<evidence type="ECO:0000313" key="2">
    <source>
        <dbReference type="EMBL" id="MFD1128059.1"/>
    </source>
</evidence>
<dbReference type="SMART" id="SM00564">
    <property type="entry name" value="PQQ"/>
    <property type="match status" value="3"/>
</dbReference>
<keyword evidence="3" id="KW-1185">Reference proteome</keyword>
<organism evidence="2 3">
    <name type="scientific">Paenibacillus provencensis</name>
    <dbReference type="NCBI Taxonomy" id="441151"/>
    <lineage>
        <taxon>Bacteria</taxon>
        <taxon>Bacillati</taxon>
        <taxon>Bacillota</taxon>
        <taxon>Bacilli</taxon>
        <taxon>Bacillales</taxon>
        <taxon>Paenibacillaceae</taxon>
        <taxon>Paenibacillus</taxon>
    </lineage>
</organism>
<dbReference type="InterPro" id="IPR018391">
    <property type="entry name" value="PQQ_b-propeller_rpt"/>
</dbReference>
<comment type="caution">
    <text evidence="2">The sequence shown here is derived from an EMBL/GenBank/DDBJ whole genome shotgun (WGS) entry which is preliminary data.</text>
</comment>
<sequence>MISSKKNHSNHKYKEKRIMRILAIIVAGVLTVHGAHILPSSYVSAEQADVSVRTWYSGSAIKVPELTPGWTIQVDNYLEQDQVGSELQAVAEEGKVFAFSGNKLIAVDAQTGKRLWSYGNGKNMDPIITYDEGIIYGMTTGKKPYAVNAKTGKLKWQAQSSTYVDAREYTEALIPTSDTLYAINGSSTFAYDKSTGKLKWKAGEGKAEGNGTTYLEEADDVVLRTFFVQGALTSIQLNAYDKKTGKLLWEDFGQGDALKIQDGLVYSIDHYSPMLTDYQSLPERKLIINAFNLRTGVKKGSREYVWKLTGEPPYSYYSGGAYLTGDKLFIEQGDKVAEYKFNNYKAGEPPLRSFQRPYGDSWEMLGIVKERLMFKDKSGNLAGVKLVNGQQIGWQGDAPIAHIDVYGNAMFMAQRNGTVLGIHMMTTQPVFRVKTDADLHAATLMTNGMMIIQAEGSLIGVKVPASLR</sequence>
<protein>
    <submittedName>
        <fullName evidence="2">PQQ-binding-like beta-propeller repeat protein</fullName>
    </submittedName>
</protein>
<dbReference type="RefSeq" id="WP_251583912.1">
    <property type="nucleotide sequence ID" value="NZ_JBHTKX010000001.1"/>
</dbReference>
<dbReference type="Proteomes" id="UP001597169">
    <property type="component" value="Unassembled WGS sequence"/>
</dbReference>
<feature type="domain" description="Pyrrolo-quinoline quinone repeat" evidence="1">
    <location>
        <begin position="81"/>
        <end position="231"/>
    </location>
</feature>
<evidence type="ECO:0000259" key="1">
    <source>
        <dbReference type="Pfam" id="PF13360"/>
    </source>
</evidence>
<dbReference type="InterPro" id="IPR002372">
    <property type="entry name" value="PQQ_rpt_dom"/>
</dbReference>
<name>A0ABW3PK46_9BACL</name>
<proteinExistence type="predicted"/>